<evidence type="ECO:0000313" key="1">
    <source>
        <dbReference type="EnsemblMetazoa" id="PPA20885.1"/>
    </source>
</evidence>
<gene>
    <name evidence="1" type="primary">WBGene00110439</name>
</gene>
<reference evidence="2" key="1">
    <citation type="journal article" date="2008" name="Nat. Genet.">
        <title>The Pristionchus pacificus genome provides a unique perspective on nematode lifestyle and parasitism.</title>
        <authorList>
            <person name="Dieterich C."/>
            <person name="Clifton S.W."/>
            <person name="Schuster L.N."/>
            <person name="Chinwalla A."/>
            <person name="Delehaunty K."/>
            <person name="Dinkelacker I."/>
            <person name="Fulton L."/>
            <person name="Fulton R."/>
            <person name="Godfrey J."/>
            <person name="Minx P."/>
            <person name="Mitreva M."/>
            <person name="Roeseler W."/>
            <person name="Tian H."/>
            <person name="Witte H."/>
            <person name="Yang S.P."/>
            <person name="Wilson R.K."/>
            <person name="Sommer R.J."/>
        </authorList>
    </citation>
    <scope>NUCLEOTIDE SEQUENCE [LARGE SCALE GENOMIC DNA]</scope>
    <source>
        <strain evidence="2">PS312</strain>
    </source>
</reference>
<sequence>MSDEPLDDQPEQSLQQFVHRAERREQMKSALQFFEFMIDGDHFGTTQYHSRTLSLASNIKTRVENLAEEIRDELARDDASLSELSEVDRAALEEEHEKDRRILARAETALHRDGDE</sequence>
<organism evidence="1 2">
    <name type="scientific">Pristionchus pacificus</name>
    <name type="common">Parasitic nematode worm</name>
    <dbReference type="NCBI Taxonomy" id="54126"/>
    <lineage>
        <taxon>Eukaryota</taxon>
        <taxon>Metazoa</taxon>
        <taxon>Ecdysozoa</taxon>
        <taxon>Nematoda</taxon>
        <taxon>Chromadorea</taxon>
        <taxon>Rhabditida</taxon>
        <taxon>Rhabditina</taxon>
        <taxon>Diplogasteromorpha</taxon>
        <taxon>Diplogasteroidea</taxon>
        <taxon>Neodiplogasteridae</taxon>
        <taxon>Pristionchus</taxon>
    </lineage>
</organism>
<dbReference type="AlphaFoldDB" id="A0A2A6D2T7"/>
<proteinExistence type="predicted"/>
<evidence type="ECO:0000313" key="2">
    <source>
        <dbReference type="Proteomes" id="UP000005239"/>
    </source>
</evidence>
<accession>A0A8R1YHT2</accession>
<keyword evidence="2" id="KW-1185">Reference proteome</keyword>
<reference evidence="1" key="2">
    <citation type="submission" date="2022-06" db="UniProtKB">
        <authorList>
            <consortium name="EnsemblMetazoa"/>
        </authorList>
    </citation>
    <scope>IDENTIFICATION</scope>
    <source>
        <strain evidence="1">PS312</strain>
    </source>
</reference>
<protein>
    <submittedName>
        <fullName evidence="1">Uncharacterized protein</fullName>
    </submittedName>
</protein>
<dbReference type="Proteomes" id="UP000005239">
    <property type="component" value="Unassembled WGS sequence"/>
</dbReference>
<accession>A0A2A6D2T7</accession>
<dbReference type="EnsemblMetazoa" id="PPA20885.1">
    <property type="protein sequence ID" value="PPA20885.1"/>
    <property type="gene ID" value="WBGene00110439"/>
</dbReference>
<name>A0A2A6D2T7_PRIPA</name>